<proteinExistence type="predicted"/>
<evidence type="ECO:0000313" key="1">
    <source>
        <dbReference type="EMBL" id="KAH6928353.1"/>
    </source>
</evidence>
<gene>
    <name evidence="1" type="ORF">HPB50_014912</name>
</gene>
<keyword evidence="2" id="KW-1185">Reference proteome</keyword>
<sequence length="126" mass="14346">MHFKLLKWWAQSFLVGIPRVLCGFRDDNGLVGTLEELAVLCLGMEQINASRFVSLTLQGMWSGAVCMNFCNELLSFIKKQTTQDDPEVVYLFQYLPSSREIVCTHLSEPGEFSVLPDWYLQAFDAT</sequence>
<organism evidence="1 2">
    <name type="scientific">Hyalomma asiaticum</name>
    <name type="common">Tick</name>
    <dbReference type="NCBI Taxonomy" id="266040"/>
    <lineage>
        <taxon>Eukaryota</taxon>
        <taxon>Metazoa</taxon>
        <taxon>Ecdysozoa</taxon>
        <taxon>Arthropoda</taxon>
        <taxon>Chelicerata</taxon>
        <taxon>Arachnida</taxon>
        <taxon>Acari</taxon>
        <taxon>Parasitiformes</taxon>
        <taxon>Ixodida</taxon>
        <taxon>Ixodoidea</taxon>
        <taxon>Ixodidae</taxon>
        <taxon>Hyalomminae</taxon>
        <taxon>Hyalomma</taxon>
    </lineage>
</organism>
<protein>
    <submittedName>
        <fullName evidence="1">Uncharacterized protein</fullName>
    </submittedName>
</protein>
<reference evidence="1" key="1">
    <citation type="submission" date="2020-05" db="EMBL/GenBank/DDBJ databases">
        <title>Large-scale comparative analyses of tick genomes elucidate their genetic diversity and vector capacities.</title>
        <authorList>
            <person name="Jia N."/>
            <person name="Wang J."/>
            <person name="Shi W."/>
            <person name="Du L."/>
            <person name="Sun Y."/>
            <person name="Zhan W."/>
            <person name="Jiang J."/>
            <person name="Wang Q."/>
            <person name="Zhang B."/>
            <person name="Ji P."/>
            <person name="Sakyi L.B."/>
            <person name="Cui X."/>
            <person name="Yuan T."/>
            <person name="Jiang B."/>
            <person name="Yang W."/>
            <person name="Lam T.T.-Y."/>
            <person name="Chang Q."/>
            <person name="Ding S."/>
            <person name="Wang X."/>
            <person name="Zhu J."/>
            <person name="Ruan X."/>
            <person name="Zhao L."/>
            <person name="Wei J."/>
            <person name="Que T."/>
            <person name="Du C."/>
            <person name="Cheng J."/>
            <person name="Dai P."/>
            <person name="Han X."/>
            <person name="Huang E."/>
            <person name="Gao Y."/>
            <person name="Liu J."/>
            <person name="Shao H."/>
            <person name="Ye R."/>
            <person name="Li L."/>
            <person name="Wei W."/>
            <person name="Wang X."/>
            <person name="Wang C."/>
            <person name="Yang T."/>
            <person name="Huo Q."/>
            <person name="Li W."/>
            <person name="Guo W."/>
            <person name="Chen H."/>
            <person name="Zhou L."/>
            <person name="Ni X."/>
            <person name="Tian J."/>
            <person name="Zhou Y."/>
            <person name="Sheng Y."/>
            <person name="Liu T."/>
            <person name="Pan Y."/>
            <person name="Xia L."/>
            <person name="Li J."/>
            <person name="Zhao F."/>
            <person name="Cao W."/>
        </authorList>
    </citation>
    <scope>NUCLEOTIDE SEQUENCE</scope>
    <source>
        <strain evidence="1">Hyas-2018</strain>
    </source>
</reference>
<comment type="caution">
    <text evidence="1">The sequence shown here is derived from an EMBL/GenBank/DDBJ whole genome shotgun (WGS) entry which is preliminary data.</text>
</comment>
<dbReference type="EMBL" id="CM023486">
    <property type="protein sequence ID" value="KAH6928353.1"/>
    <property type="molecule type" value="Genomic_DNA"/>
</dbReference>
<dbReference type="Proteomes" id="UP000821845">
    <property type="component" value="Chromosome 6"/>
</dbReference>
<accession>A0ACB7S3W7</accession>
<name>A0ACB7S3W7_HYAAI</name>
<evidence type="ECO:0000313" key="2">
    <source>
        <dbReference type="Proteomes" id="UP000821845"/>
    </source>
</evidence>